<reference evidence="3 4" key="1">
    <citation type="submission" date="2019-06" db="EMBL/GenBank/DDBJ databases">
        <authorList>
            <person name="Broberg M."/>
        </authorList>
    </citation>
    <scope>NUCLEOTIDE SEQUENCE [LARGE SCALE GENOMIC DNA]</scope>
</reference>
<keyword evidence="2" id="KW-1133">Transmembrane helix</keyword>
<organism evidence="3 4">
    <name type="scientific">Bionectria ochroleuca</name>
    <name type="common">Gliocladium roseum</name>
    <dbReference type="NCBI Taxonomy" id="29856"/>
    <lineage>
        <taxon>Eukaryota</taxon>
        <taxon>Fungi</taxon>
        <taxon>Dikarya</taxon>
        <taxon>Ascomycota</taxon>
        <taxon>Pezizomycotina</taxon>
        <taxon>Sordariomycetes</taxon>
        <taxon>Hypocreomycetidae</taxon>
        <taxon>Hypocreales</taxon>
        <taxon>Bionectriaceae</taxon>
        <taxon>Clonostachys</taxon>
    </lineage>
</organism>
<accession>A0ABY6UFG7</accession>
<feature type="transmembrane region" description="Helical" evidence="2">
    <location>
        <begin position="573"/>
        <end position="596"/>
    </location>
</feature>
<gene>
    <name evidence="3" type="ORF">CLO192961_LOCUS248293</name>
</gene>
<evidence type="ECO:0000313" key="4">
    <source>
        <dbReference type="Proteomes" id="UP000766486"/>
    </source>
</evidence>
<dbReference type="Proteomes" id="UP000766486">
    <property type="component" value="Unassembled WGS sequence"/>
</dbReference>
<keyword evidence="4" id="KW-1185">Reference proteome</keyword>
<evidence type="ECO:0000256" key="2">
    <source>
        <dbReference type="SAM" id="Phobius"/>
    </source>
</evidence>
<comment type="caution">
    <text evidence="3">The sequence shown here is derived from an EMBL/GenBank/DDBJ whole genome shotgun (WGS) entry which is preliminary data.</text>
</comment>
<protein>
    <submittedName>
        <fullName evidence="3">Uncharacterized protein</fullName>
    </submittedName>
</protein>
<evidence type="ECO:0000256" key="1">
    <source>
        <dbReference type="SAM" id="MobiDB-lite"/>
    </source>
</evidence>
<dbReference type="EMBL" id="CABFNS010000795">
    <property type="protein sequence ID" value="VUC28994.1"/>
    <property type="molecule type" value="Genomic_DNA"/>
</dbReference>
<evidence type="ECO:0000313" key="3">
    <source>
        <dbReference type="EMBL" id="VUC28994.1"/>
    </source>
</evidence>
<feature type="transmembrane region" description="Helical" evidence="2">
    <location>
        <begin position="602"/>
        <end position="621"/>
    </location>
</feature>
<feature type="region of interest" description="Disordered" evidence="1">
    <location>
        <begin position="99"/>
        <end position="120"/>
    </location>
</feature>
<keyword evidence="2" id="KW-0812">Transmembrane</keyword>
<sequence length="626" mass="70317">MCYQVIELYSACKCLYYKHAVDWCMAYGRPGHYTEQRTVYVNYACAHHSQSQSDVLQTGVETSGVAVGSRGHTSLRDAPISVPRSIPGTAMVPNDIPTEVASNSHGKENDNPFKSRTVSGPDAVVETNAMATDSDVLEDLVRDLLVHNNLRYLWPQIVELAGDHAWVVLKGFMEEFAQDLEMKASTKREIYTSRYVLRRASDLATRIVQVHLTSSLNNMSSTDETHIEETAGLAGLDYPEYRSIHRLMFEISPNSNANQEPIRKLENNLREVVLHAHPSVSKGTRTFQSIGNFCDSLSEFFTSSFKLEPSSTIVRHQCHCGRIVSDKYVELSHGSLDRFRAELEGYGKSQNAVQDQDSVPVSTTAVFKIATGALSGLWKQMRHHKNASTDRLPSHHSGGIVLEQFGCPPQPQRSLGDHTYLLLCLPFMRLAVKLRQDEVCRLNSDREFFSFLRSCYEAARQRRAWPWMRRVSTIDFTRFEVFENSLVNVQLKPSLPTGQYLQQYNFEPLEADIIPPIGPNLMMHYFEHPDHADVVPVLFRRIPKKLHEKLSACPVKKSSVGWGMHLVEGADTFLIFCFGLGAFAIALVVALAWSIIKSDVQGGFAISVFVLSLLLFIGNAGRTIMV</sequence>
<proteinExistence type="predicted"/>
<name>A0ABY6UFG7_BIOOC</name>
<keyword evidence="2" id="KW-0472">Membrane</keyword>